<accession>A0A3M7T9K0</accession>
<name>A0A3M7T9K0_BRAPC</name>
<proteinExistence type="predicted"/>
<protein>
    <submittedName>
        <fullName evidence="1">Uncharacterized protein</fullName>
    </submittedName>
</protein>
<comment type="caution">
    <text evidence="1">The sequence shown here is derived from an EMBL/GenBank/DDBJ whole genome shotgun (WGS) entry which is preliminary data.</text>
</comment>
<reference evidence="1 2" key="1">
    <citation type="journal article" date="2018" name="Sci. Rep.">
        <title>Genomic signatures of local adaptation to the degree of environmental predictability in rotifers.</title>
        <authorList>
            <person name="Franch-Gras L."/>
            <person name="Hahn C."/>
            <person name="Garcia-Roger E.M."/>
            <person name="Carmona M.J."/>
            <person name="Serra M."/>
            <person name="Gomez A."/>
        </authorList>
    </citation>
    <scope>NUCLEOTIDE SEQUENCE [LARGE SCALE GENOMIC DNA]</scope>
    <source>
        <strain evidence="1">HYR1</strain>
    </source>
</reference>
<dbReference type="AlphaFoldDB" id="A0A3M7T9K0"/>
<organism evidence="1 2">
    <name type="scientific">Brachionus plicatilis</name>
    <name type="common">Marine rotifer</name>
    <name type="synonym">Brachionus muelleri</name>
    <dbReference type="NCBI Taxonomy" id="10195"/>
    <lineage>
        <taxon>Eukaryota</taxon>
        <taxon>Metazoa</taxon>
        <taxon>Spiralia</taxon>
        <taxon>Gnathifera</taxon>
        <taxon>Rotifera</taxon>
        <taxon>Eurotatoria</taxon>
        <taxon>Monogononta</taxon>
        <taxon>Pseudotrocha</taxon>
        <taxon>Ploima</taxon>
        <taxon>Brachionidae</taxon>
        <taxon>Brachionus</taxon>
    </lineage>
</organism>
<gene>
    <name evidence="1" type="ORF">BpHYR1_047963</name>
</gene>
<dbReference type="EMBL" id="REGN01000078">
    <property type="protein sequence ID" value="RNA44655.1"/>
    <property type="molecule type" value="Genomic_DNA"/>
</dbReference>
<keyword evidence="2" id="KW-1185">Reference proteome</keyword>
<sequence>MVVGKLLRSLSWNFAQMLLVLLSSNQHEHSIIGLNLLLGFIQPVRHMLKAVKSNKAPTELRYGKIGVSPELKTYIKNINKSFIYFFNSNSIVQFKYKLNKNHNFLKTFEVFNFNLTKMTNFCSNLNK</sequence>
<evidence type="ECO:0000313" key="2">
    <source>
        <dbReference type="Proteomes" id="UP000276133"/>
    </source>
</evidence>
<evidence type="ECO:0000313" key="1">
    <source>
        <dbReference type="EMBL" id="RNA44655.1"/>
    </source>
</evidence>
<dbReference type="Proteomes" id="UP000276133">
    <property type="component" value="Unassembled WGS sequence"/>
</dbReference>